<dbReference type="RefSeq" id="WP_040335333.1">
    <property type="nucleotide sequence ID" value="NZ_JMFO01000016.1"/>
</dbReference>
<accession>A0A088FCE2</accession>
<evidence type="ECO:0000313" key="2">
    <source>
        <dbReference type="EMBL" id="AIM41312.1"/>
    </source>
</evidence>
<reference evidence="2" key="1">
    <citation type="journal article" date="2014" name="ISME J.">
        <title>Genomic insights into the uncultured genus 'Candidatus Magnetobacterium' in the phylum Nitrospirae.</title>
        <authorList>
            <person name="Lin W."/>
            <person name="Deng A."/>
            <person name="Wang Z."/>
            <person name="Li Y."/>
            <person name="Wen T."/>
            <person name="Wu L.F."/>
            <person name="Wu M."/>
            <person name="Pan Y."/>
        </authorList>
    </citation>
    <scope>NUCLEOTIDE SEQUENCE</scope>
    <source>
        <strain evidence="2">MYR-1</strain>
    </source>
</reference>
<sequence>MVAIRISNGNGSETQEFDELNGKSKYLSTELEELIAEFNRLNATIEKDGYNLQKTKSELAQNDLEIKAASDVILNYRNKKAKLGDPDEILKELDFLDKRLSTLQEDERKLKADISKTETLSYNDNLDIEELKTRLQALVSSIETNTSQKESLTVQVRQLQEIAAVFVQAEALEKELDTLNNDYDNYVNDLDKVKTSLSRETDIVESLRGSVKQYETQCKELEIKTRGVDELVKERAFMKSEIEFISPQVTSYDIHIRDLTRDLEARQAELNTLAGGNAQSKEELRLIDDEIAQKDGELQAVAEQRQRSDELAATLEKTLNNLKEAYMDKMILDTEMQSIDGKASLIAQAVRL</sequence>
<dbReference type="EMBL" id="KM433674">
    <property type="protein sequence ID" value="AIM41312.1"/>
    <property type="molecule type" value="Genomic_DNA"/>
</dbReference>
<dbReference type="AlphaFoldDB" id="A0A088FCE2"/>
<name>A0A088FCE2_9BACT</name>
<keyword evidence="1" id="KW-0175">Coiled coil</keyword>
<dbReference type="Gene3D" id="1.10.287.1490">
    <property type="match status" value="1"/>
</dbReference>
<protein>
    <submittedName>
        <fullName evidence="2">Putative magnetosome protein Man5</fullName>
    </submittedName>
</protein>
<gene>
    <name evidence="2" type="ORF">Mcas_0717</name>
</gene>
<organism evidence="2">
    <name type="scientific">Candidatus Magnetobacterium casense</name>
    <dbReference type="NCBI Taxonomy" id="1455061"/>
    <lineage>
        <taxon>Bacteria</taxon>
        <taxon>Pseudomonadati</taxon>
        <taxon>Nitrospirota</taxon>
        <taxon>Thermodesulfovibrionia</taxon>
        <taxon>Thermodesulfovibrionales</taxon>
        <taxon>Candidatus Magnetobacteriaceae</taxon>
        <taxon>Candidatus Magnetobacterium</taxon>
    </lineage>
</organism>
<feature type="coiled-coil region" evidence="1">
    <location>
        <begin position="162"/>
        <end position="224"/>
    </location>
</feature>
<evidence type="ECO:0000256" key="1">
    <source>
        <dbReference type="SAM" id="Coils"/>
    </source>
</evidence>
<proteinExistence type="predicted"/>